<reference evidence="3" key="1">
    <citation type="journal article" date="2019" name="Int. J. Syst. Evol. Microbiol.">
        <title>The Global Catalogue of Microorganisms (GCM) 10K type strain sequencing project: providing services to taxonomists for standard genome sequencing and annotation.</title>
        <authorList>
            <consortium name="The Broad Institute Genomics Platform"/>
            <consortium name="The Broad Institute Genome Sequencing Center for Infectious Disease"/>
            <person name="Wu L."/>
            <person name="Ma J."/>
        </authorList>
    </citation>
    <scope>NUCLEOTIDE SEQUENCE [LARGE SCALE GENOMIC DNA]</scope>
    <source>
        <strain evidence="3">CCUG 62982</strain>
    </source>
</reference>
<dbReference type="RefSeq" id="WP_264946622.1">
    <property type="nucleotide sequence ID" value="NZ_JAPDRA010000017.1"/>
</dbReference>
<protein>
    <recommendedName>
        <fullName evidence="4">Secreted protein</fullName>
    </recommendedName>
</protein>
<evidence type="ECO:0008006" key="4">
    <source>
        <dbReference type="Google" id="ProtNLM"/>
    </source>
</evidence>
<name>A0ABW3HB10_9SPHN</name>
<evidence type="ECO:0000313" key="3">
    <source>
        <dbReference type="Proteomes" id="UP001596977"/>
    </source>
</evidence>
<sequence>MQGKMTRFGRSGWARGMMAAACLTGASAAEAQSIYTGNCDRARALQREQTVEKLMPGTKYKGVVSWRARTDTSCNPQYLVVYSLTRSSSTGTSKVYSVRRDEYRVGLPGTSCPTIKLHNSEVYGTVTFTTKVTPNNGLCDFTLNSDWALRNNSGWSTNWSVAVQTASGTDRVVNQSTASGYVTPIALTIDPF</sequence>
<evidence type="ECO:0000313" key="2">
    <source>
        <dbReference type="EMBL" id="MFD0948680.1"/>
    </source>
</evidence>
<organism evidence="2 3">
    <name type="scientific">Sphingomonas canadensis</name>
    <dbReference type="NCBI Taxonomy" id="1219257"/>
    <lineage>
        <taxon>Bacteria</taxon>
        <taxon>Pseudomonadati</taxon>
        <taxon>Pseudomonadota</taxon>
        <taxon>Alphaproteobacteria</taxon>
        <taxon>Sphingomonadales</taxon>
        <taxon>Sphingomonadaceae</taxon>
        <taxon>Sphingomonas</taxon>
    </lineage>
</organism>
<keyword evidence="1" id="KW-0732">Signal</keyword>
<dbReference type="EMBL" id="JBHTJG010000016">
    <property type="protein sequence ID" value="MFD0948680.1"/>
    <property type="molecule type" value="Genomic_DNA"/>
</dbReference>
<evidence type="ECO:0000256" key="1">
    <source>
        <dbReference type="SAM" id="SignalP"/>
    </source>
</evidence>
<dbReference type="Proteomes" id="UP001596977">
    <property type="component" value="Unassembled WGS sequence"/>
</dbReference>
<keyword evidence="3" id="KW-1185">Reference proteome</keyword>
<feature type="chain" id="PRO_5047383339" description="Secreted protein" evidence="1">
    <location>
        <begin position="29"/>
        <end position="192"/>
    </location>
</feature>
<accession>A0ABW3HB10</accession>
<comment type="caution">
    <text evidence="2">The sequence shown here is derived from an EMBL/GenBank/DDBJ whole genome shotgun (WGS) entry which is preliminary data.</text>
</comment>
<feature type="signal peptide" evidence="1">
    <location>
        <begin position="1"/>
        <end position="28"/>
    </location>
</feature>
<proteinExistence type="predicted"/>
<gene>
    <name evidence="2" type="ORF">ACFQ1E_20235</name>
</gene>